<comment type="caution">
    <text evidence="2">The sequence shown here is derived from an EMBL/GenBank/DDBJ whole genome shotgun (WGS) entry which is preliminary data.</text>
</comment>
<name>A0AA87ZEJ2_FICCA</name>
<evidence type="ECO:0000256" key="1">
    <source>
        <dbReference type="SAM" id="MobiDB-lite"/>
    </source>
</evidence>
<dbReference type="EMBL" id="BTGU01004802">
    <property type="protein sequence ID" value="GMN32432.1"/>
    <property type="molecule type" value="Genomic_DNA"/>
</dbReference>
<feature type="region of interest" description="Disordered" evidence="1">
    <location>
        <begin position="79"/>
        <end position="131"/>
    </location>
</feature>
<organism evidence="2 3">
    <name type="scientific">Ficus carica</name>
    <name type="common">Common fig</name>
    <dbReference type="NCBI Taxonomy" id="3494"/>
    <lineage>
        <taxon>Eukaryota</taxon>
        <taxon>Viridiplantae</taxon>
        <taxon>Streptophyta</taxon>
        <taxon>Embryophyta</taxon>
        <taxon>Tracheophyta</taxon>
        <taxon>Spermatophyta</taxon>
        <taxon>Magnoliopsida</taxon>
        <taxon>eudicotyledons</taxon>
        <taxon>Gunneridae</taxon>
        <taxon>Pentapetalae</taxon>
        <taxon>rosids</taxon>
        <taxon>fabids</taxon>
        <taxon>Rosales</taxon>
        <taxon>Moraceae</taxon>
        <taxon>Ficeae</taxon>
        <taxon>Ficus</taxon>
    </lineage>
</organism>
<feature type="compositionally biased region" description="Low complexity" evidence="1">
    <location>
        <begin position="113"/>
        <end position="131"/>
    </location>
</feature>
<evidence type="ECO:0000313" key="2">
    <source>
        <dbReference type="EMBL" id="GMN32432.1"/>
    </source>
</evidence>
<dbReference type="AlphaFoldDB" id="A0AA87ZEJ2"/>
<proteinExistence type="predicted"/>
<keyword evidence="3" id="KW-1185">Reference proteome</keyword>
<evidence type="ECO:0000313" key="3">
    <source>
        <dbReference type="Proteomes" id="UP001187192"/>
    </source>
</evidence>
<dbReference type="Proteomes" id="UP001187192">
    <property type="component" value="Unassembled WGS sequence"/>
</dbReference>
<reference evidence="2" key="1">
    <citation type="submission" date="2023-07" db="EMBL/GenBank/DDBJ databases">
        <title>draft genome sequence of fig (Ficus carica).</title>
        <authorList>
            <person name="Takahashi T."/>
            <person name="Nishimura K."/>
        </authorList>
    </citation>
    <scope>NUCLEOTIDE SEQUENCE</scope>
</reference>
<protein>
    <submittedName>
        <fullName evidence="2">Uncharacterized protein</fullName>
    </submittedName>
</protein>
<gene>
    <name evidence="2" type="ORF">TIFTF001_046594</name>
</gene>
<accession>A0AA87ZEJ2</accession>
<sequence>MPSSLAKYGRILRMAPERLGFDRLLVVILLPRLSLVPQSHLKSRCHETTPSAPLFASSPQGVILRLITISHVAISTTTMPELEESGMSPNLEHQIREGDSLTWRSEALDPQRSSLTTSPSSSSSLETETVH</sequence>